<dbReference type="RefSeq" id="WP_127016803.1">
    <property type="nucleotide sequence ID" value="NZ_CP016379.1"/>
</dbReference>
<evidence type="ECO:0000313" key="2">
    <source>
        <dbReference type="Proteomes" id="UP000267250"/>
    </source>
</evidence>
<dbReference type="KEGG" id="aft:BBF96_08745"/>
<organism evidence="1 2">
    <name type="scientific">Anoxybacter fermentans</name>
    <dbReference type="NCBI Taxonomy" id="1323375"/>
    <lineage>
        <taxon>Bacteria</taxon>
        <taxon>Bacillati</taxon>
        <taxon>Bacillota</taxon>
        <taxon>Clostridia</taxon>
        <taxon>Halanaerobiales</taxon>
        <taxon>Anoxybacter</taxon>
    </lineage>
</organism>
<reference evidence="1 2" key="1">
    <citation type="submission" date="2016-07" db="EMBL/GenBank/DDBJ databases">
        <title>Genome and transcriptome analysis of iron-reducing fermentative bacteria Anoxybacter fermentans.</title>
        <authorList>
            <person name="Zeng X."/>
            <person name="Shao Z."/>
        </authorList>
    </citation>
    <scope>NUCLEOTIDE SEQUENCE [LARGE SCALE GENOMIC DNA]</scope>
    <source>
        <strain evidence="1 2">DY22613</strain>
    </source>
</reference>
<keyword evidence="2" id="KW-1185">Reference proteome</keyword>
<name>A0A3S9SZ57_9FIRM</name>
<evidence type="ECO:0000313" key="1">
    <source>
        <dbReference type="EMBL" id="AZR73462.1"/>
    </source>
</evidence>
<sequence>MAPCLTEDLRTKVEKKILASESLEIKGEFIFDTKGLSKKEILELKLFITDIKVISEKMINIEK</sequence>
<dbReference type="OrthoDB" id="2617122at2"/>
<protein>
    <submittedName>
        <fullName evidence="1">Uncharacterized protein</fullName>
    </submittedName>
</protein>
<gene>
    <name evidence="1" type="ORF">BBF96_08745</name>
</gene>
<proteinExistence type="predicted"/>
<dbReference type="EMBL" id="CP016379">
    <property type="protein sequence ID" value="AZR73462.1"/>
    <property type="molecule type" value="Genomic_DNA"/>
</dbReference>
<dbReference type="Proteomes" id="UP000267250">
    <property type="component" value="Chromosome"/>
</dbReference>
<dbReference type="AlphaFoldDB" id="A0A3S9SZ57"/>
<accession>A0A3S9SZ57</accession>